<comment type="caution">
    <text evidence="2">The sequence shown here is derived from an EMBL/GenBank/DDBJ whole genome shotgun (WGS) entry which is preliminary data.</text>
</comment>
<keyword evidence="3" id="KW-1185">Reference proteome</keyword>
<organism evidence="2 3">
    <name type="scientific">Streptomyces ortus</name>
    <dbReference type="NCBI Taxonomy" id="2867268"/>
    <lineage>
        <taxon>Bacteria</taxon>
        <taxon>Bacillati</taxon>
        <taxon>Actinomycetota</taxon>
        <taxon>Actinomycetes</taxon>
        <taxon>Kitasatosporales</taxon>
        <taxon>Streptomycetaceae</taxon>
        <taxon>Streptomyces</taxon>
    </lineage>
</organism>
<evidence type="ECO:0008006" key="4">
    <source>
        <dbReference type="Google" id="ProtNLM"/>
    </source>
</evidence>
<sequence>MTDHVLTSLAWLAAITTAVIYWAGRPKKKASKKAAAKTSGPQAAVIEVVEKGRATDSTSGGSVITPNDVRINGQSLLIPRDAEITVHEITSRDDELVTVTLTLFARRVVIAAEQDLT</sequence>
<evidence type="ECO:0000313" key="3">
    <source>
        <dbReference type="Proteomes" id="UP001165590"/>
    </source>
</evidence>
<proteinExistence type="predicted"/>
<evidence type="ECO:0000313" key="2">
    <source>
        <dbReference type="EMBL" id="MCX4232011.1"/>
    </source>
</evidence>
<keyword evidence="1" id="KW-0812">Transmembrane</keyword>
<feature type="transmembrane region" description="Helical" evidence="1">
    <location>
        <begin position="6"/>
        <end position="24"/>
    </location>
</feature>
<dbReference type="EMBL" id="JAIFZO010000002">
    <property type="protein sequence ID" value="MCX4232011.1"/>
    <property type="molecule type" value="Genomic_DNA"/>
</dbReference>
<name>A0ABT3UWU0_9ACTN</name>
<accession>A0ABT3UWU0</accession>
<keyword evidence="1" id="KW-1133">Transmembrane helix</keyword>
<reference evidence="2" key="1">
    <citation type="journal article" date="2022" name="bioRxiv">
        <title>Discovery and biosynthetic assessment of Streptomyces ortus sp nov. isolated from a deep-sea sponge.</title>
        <authorList>
            <person name="Williams S.E."/>
        </authorList>
    </citation>
    <scope>NUCLEOTIDE SEQUENCE</scope>
    <source>
        <strain evidence="2">A15ISP2-DRY2</strain>
    </source>
</reference>
<dbReference type="RefSeq" id="WP_267025114.1">
    <property type="nucleotide sequence ID" value="NZ_JAIFZO010000002.1"/>
</dbReference>
<dbReference type="Proteomes" id="UP001165590">
    <property type="component" value="Unassembled WGS sequence"/>
</dbReference>
<protein>
    <recommendedName>
        <fullName evidence="4">NfeD-like C-terminal domain-containing protein</fullName>
    </recommendedName>
</protein>
<evidence type="ECO:0000256" key="1">
    <source>
        <dbReference type="SAM" id="Phobius"/>
    </source>
</evidence>
<gene>
    <name evidence="2" type="ORF">K3769_04295</name>
</gene>
<keyword evidence="1" id="KW-0472">Membrane</keyword>